<gene>
    <name evidence="3" type="ORF">ElyMa_002149200</name>
</gene>
<dbReference type="InterPro" id="IPR002347">
    <property type="entry name" value="SDR_fam"/>
</dbReference>
<dbReference type="Gene3D" id="3.40.50.720">
    <property type="entry name" value="NAD(P)-binding Rossmann-like Domain"/>
    <property type="match status" value="1"/>
</dbReference>
<dbReference type="Pfam" id="PF00106">
    <property type="entry name" value="adh_short"/>
    <property type="match status" value="1"/>
</dbReference>
<dbReference type="PRINTS" id="PR00081">
    <property type="entry name" value="GDHRDH"/>
</dbReference>
<proteinExistence type="inferred from homology"/>
<dbReference type="GO" id="GO:0016491">
    <property type="term" value="F:oxidoreductase activity"/>
    <property type="evidence" value="ECO:0007669"/>
    <property type="project" value="UniProtKB-KW"/>
</dbReference>
<name>A0AAV4FMG9_9GAST</name>
<dbReference type="SUPFAM" id="SSF51735">
    <property type="entry name" value="NAD(P)-binding Rossmann-fold domains"/>
    <property type="match status" value="1"/>
</dbReference>
<keyword evidence="2" id="KW-0560">Oxidoreductase</keyword>
<comment type="similarity">
    <text evidence="1">Belongs to the short-chain dehydrogenases/reductases (SDR) family.</text>
</comment>
<dbReference type="AlphaFoldDB" id="A0AAV4FMG9"/>
<evidence type="ECO:0000313" key="3">
    <source>
        <dbReference type="EMBL" id="GFR73915.1"/>
    </source>
</evidence>
<organism evidence="3 4">
    <name type="scientific">Elysia marginata</name>
    <dbReference type="NCBI Taxonomy" id="1093978"/>
    <lineage>
        <taxon>Eukaryota</taxon>
        <taxon>Metazoa</taxon>
        <taxon>Spiralia</taxon>
        <taxon>Lophotrochozoa</taxon>
        <taxon>Mollusca</taxon>
        <taxon>Gastropoda</taxon>
        <taxon>Heterobranchia</taxon>
        <taxon>Euthyneura</taxon>
        <taxon>Panpulmonata</taxon>
        <taxon>Sacoglossa</taxon>
        <taxon>Placobranchoidea</taxon>
        <taxon>Plakobranchidae</taxon>
        <taxon>Elysia</taxon>
    </lineage>
</organism>
<dbReference type="PANTHER" id="PTHR44196">
    <property type="entry name" value="DEHYDROGENASE/REDUCTASE SDR FAMILY MEMBER 7B"/>
    <property type="match status" value="1"/>
</dbReference>
<dbReference type="Proteomes" id="UP000762676">
    <property type="component" value="Unassembled WGS sequence"/>
</dbReference>
<protein>
    <submittedName>
        <fullName evidence="3">Glucose 1-dehydrogenase 3</fullName>
    </submittedName>
</protein>
<dbReference type="InterPro" id="IPR036291">
    <property type="entry name" value="NAD(P)-bd_dom_sf"/>
</dbReference>
<comment type="caution">
    <text evidence="3">The sequence shown here is derived from an EMBL/GenBank/DDBJ whole genome shotgun (WGS) entry which is preliminary data.</text>
</comment>
<evidence type="ECO:0000256" key="2">
    <source>
        <dbReference type="ARBA" id="ARBA00023002"/>
    </source>
</evidence>
<dbReference type="PANTHER" id="PTHR44196:SF1">
    <property type="entry name" value="DEHYDROGENASE_REDUCTASE SDR FAMILY MEMBER 7B"/>
    <property type="match status" value="1"/>
</dbReference>
<dbReference type="CDD" id="cd05233">
    <property type="entry name" value="SDR_c"/>
    <property type="match status" value="1"/>
</dbReference>
<sequence>MSEKKSNVGTNNWYLRRAEVDRPTDLRGQVAVITGASGGIGRATGLLLAEAGAKVCLGARRLDALQEVVREITAKGGHAIAVKTDISKRAEVKNLVALAEKEFGPVDILVNNAAAWYFTMMTSLHEDDWEQMVDVNCKVSPYSLPGWTSSLRNFKSPMRASRLTQR</sequence>
<reference evidence="3 4" key="1">
    <citation type="journal article" date="2021" name="Elife">
        <title>Chloroplast acquisition without the gene transfer in kleptoplastic sea slugs, Plakobranchus ocellatus.</title>
        <authorList>
            <person name="Maeda T."/>
            <person name="Takahashi S."/>
            <person name="Yoshida T."/>
            <person name="Shimamura S."/>
            <person name="Takaki Y."/>
            <person name="Nagai Y."/>
            <person name="Toyoda A."/>
            <person name="Suzuki Y."/>
            <person name="Arimoto A."/>
            <person name="Ishii H."/>
            <person name="Satoh N."/>
            <person name="Nishiyama T."/>
            <person name="Hasebe M."/>
            <person name="Maruyama T."/>
            <person name="Minagawa J."/>
            <person name="Obokata J."/>
            <person name="Shigenobu S."/>
        </authorList>
    </citation>
    <scope>NUCLEOTIDE SEQUENCE [LARGE SCALE GENOMIC DNA]</scope>
</reference>
<evidence type="ECO:0000256" key="1">
    <source>
        <dbReference type="ARBA" id="ARBA00006484"/>
    </source>
</evidence>
<dbReference type="EMBL" id="BMAT01004468">
    <property type="protein sequence ID" value="GFR73915.1"/>
    <property type="molecule type" value="Genomic_DNA"/>
</dbReference>
<keyword evidence="4" id="KW-1185">Reference proteome</keyword>
<dbReference type="GO" id="GO:0016020">
    <property type="term" value="C:membrane"/>
    <property type="evidence" value="ECO:0007669"/>
    <property type="project" value="TreeGrafter"/>
</dbReference>
<accession>A0AAV4FMG9</accession>
<evidence type="ECO:0000313" key="4">
    <source>
        <dbReference type="Proteomes" id="UP000762676"/>
    </source>
</evidence>